<feature type="transmembrane region" description="Helical" evidence="1">
    <location>
        <begin position="450"/>
        <end position="467"/>
    </location>
</feature>
<proteinExistence type="predicted"/>
<evidence type="ECO:0000256" key="1">
    <source>
        <dbReference type="SAM" id="Phobius"/>
    </source>
</evidence>
<feature type="domain" description="DUF4178" evidence="2">
    <location>
        <begin position="282"/>
        <end position="411"/>
    </location>
</feature>
<dbReference type="EMBL" id="JARZHI010000006">
    <property type="protein sequence ID" value="MDI1429963.1"/>
    <property type="molecule type" value="Genomic_DNA"/>
</dbReference>
<sequence length="491" mass="51655">MTSPFDRQAACPSCGAPITFRFAGAAAQVCKHCNFVVARTDRNLVAVGRMADLVDIPSPLQLGGTGRWSGGEPFAVDGRVQLDRASAPGAPWQEFFITFPMSGKWCWVASAQGRWYSTSEVPLPPELPPIHALRAGQQISLGTYGVWTVAEVGQRRVISGEGEMPAVASPGVPTGYADIAAPNGAFGTIDYGDGRIPPKLYLGRQIDPAVMVLDSGAPVEAAKAEVTSVACPNCGGNLPIVTPGQTERIVCRYCGMASDLNQGALRALGPAPKPPIEPFIPLGAEGNLRGNRVICIGFTIRGCTVEGERYRWREYLLYAGPRVGYLWLMEEDGAWWLVTPIPPGEVSVSGGAAMFRSQHYNWKQSVRAETEYVVGEFYWKVEIGEAVQATEYEGPGGKVSVEQTPKEVTYSFCERLSSGDIGAAFGIKPPAGSLLASGEGGSGCATSGCGTMLIIGVIVLFVLIIVFSDCGGSSGGGGGVYIGGPSFGGGK</sequence>
<name>A0ABT6NNT5_9BACT</name>
<evidence type="ECO:0000313" key="3">
    <source>
        <dbReference type="EMBL" id="MDI1429963.1"/>
    </source>
</evidence>
<organism evidence="3 4">
    <name type="scientific">Polyangium sorediatum</name>
    <dbReference type="NCBI Taxonomy" id="889274"/>
    <lineage>
        <taxon>Bacteria</taxon>
        <taxon>Pseudomonadati</taxon>
        <taxon>Myxococcota</taxon>
        <taxon>Polyangia</taxon>
        <taxon>Polyangiales</taxon>
        <taxon>Polyangiaceae</taxon>
        <taxon>Polyangium</taxon>
    </lineage>
</organism>
<reference evidence="3 4" key="1">
    <citation type="submission" date="2023-04" db="EMBL/GenBank/DDBJ databases">
        <title>The genome sequence of Polyangium sorediatum DSM14670.</title>
        <authorList>
            <person name="Zhang X."/>
        </authorList>
    </citation>
    <scope>NUCLEOTIDE SEQUENCE [LARGE SCALE GENOMIC DNA]</scope>
    <source>
        <strain evidence="3 4">DSM 14670</strain>
    </source>
</reference>
<dbReference type="RefSeq" id="WP_136965526.1">
    <property type="nucleotide sequence ID" value="NZ_JARZHI010000006.1"/>
</dbReference>
<evidence type="ECO:0000259" key="2">
    <source>
        <dbReference type="Pfam" id="PF13785"/>
    </source>
</evidence>
<comment type="caution">
    <text evidence="3">The sequence shown here is derived from an EMBL/GenBank/DDBJ whole genome shotgun (WGS) entry which is preliminary data.</text>
</comment>
<keyword evidence="1" id="KW-0472">Membrane</keyword>
<keyword evidence="1" id="KW-0812">Transmembrane</keyword>
<protein>
    <submittedName>
        <fullName evidence="3">DUF4178 domain-containing protein</fullName>
    </submittedName>
</protein>
<keyword evidence="4" id="KW-1185">Reference proteome</keyword>
<keyword evidence="1" id="KW-1133">Transmembrane helix</keyword>
<dbReference type="Pfam" id="PF13785">
    <property type="entry name" value="DUF4178"/>
    <property type="match status" value="1"/>
</dbReference>
<gene>
    <name evidence="3" type="ORF">QHF89_10675</name>
</gene>
<evidence type="ECO:0000313" key="4">
    <source>
        <dbReference type="Proteomes" id="UP001160301"/>
    </source>
</evidence>
<accession>A0ABT6NNT5</accession>
<dbReference type="InterPro" id="IPR025235">
    <property type="entry name" value="DUF4178"/>
</dbReference>
<dbReference type="Proteomes" id="UP001160301">
    <property type="component" value="Unassembled WGS sequence"/>
</dbReference>